<dbReference type="Proteomes" id="UP000186817">
    <property type="component" value="Unassembled WGS sequence"/>
</dbReference>
<evidence type="ECO:0000313" key="1">
    <source>
        <dbReference type="EMBL" id="OLP96376.1"/>
    </source>
</evidence>
<gene>
    <name evidence="1" type="ORF">AK812_SmicGene21402</name>
</gene>
<dbReference type="Gene3D" id="2.130.10.10">
    <property type="entry name" value="YVTN repeat-like/Quinoprotein amine dehydrogenase"/>
    <property type="match status" value="1"/>
</dbReference>
<sequence>MLQPAPLTKKKQCEIRRLHLQKEQRRLFTAMRNGTVAVWDTSILPLQRIAIVPDGGAVSSNPITTMDYDPSTGTLFTGSKDGISLWTVKTSDMGGIAPKRRTFAYTLQSALELSKDRNLIWPAQDFLL</sequence>
<keyword evidence="2" id="KW-1185">Reference proteome</keyword>
<organism evidence="1 2">
    <name type="scientific">Symbiodinium microadriaticum</name>
    <name type="common">Dinoflagellate</name>
    <name type="synonym">Zooxanthella microadriatica</name>
    <dbReference type="NCBI Taxonomy" id="2951"/>
    <lineage>
        <taxon>Eukaryota</taxon>
        <taxon>Sar</taxon>
        <taxon>Alveolata</taxon>
        <taxon>Dinophyceae</taxon>
        <taxon>Suessiales</taxon>
        <taxon>Symbiodiniaceae</taxon>
        <taxon>Symbiodinium</taxon>
    </lineage>
</organism>
<evidence type="ECO:0000313" key="2">
    <source>
        <dbReference type="Proteomes" id="UP000186817"/>
    </source>
</evidence>
<dbReference type="AlphaFoldDB" id="A0A1Q9DMH9"/>
<dbReference type="EMBL" id="LSRX01000469">
    <property type="protein sequence ID" value="OLP96376.1"/>
    <property type="molecule type" value="Genomic_DNA"/>
</dbReference>
<dbReference type="OrthoDB" id="407293at2759"/>
<dbReference type="SUPFAM" id="SSF50978">
    <property type="entry name" value="WD40 repeat-like"/>
    <property type="match status" value="1"/>
</dbReference>
<dbReference type="InterPro" id="IPR015943">
    <property type="entry name" value="WD40/YVTN_repeat-like_dom_sf"/>
</dbReference>
<protein>
    <submittedName>
        <fullName evidence="1">Uncharacterized protein</fullName>
    </submittedName>
</protein>
<dbReference type="InterPro" id="IPR036322">
    <property type="entry name" value="WD40_repeat_dom_sf"/>
</dbReference>
<reference evidence="1 2" key="1">
    <citation type="submission" date="2016-02" db="EMBL/GenBank/DDBJ databases">
        <title>Genome analysis of coral dinoflagellate symbionts highlights evolutionary adaptations to a symbiotic lifestyle.</title>
        <authorList>
            <person name="Aranda M."/>
            <person name="Li Y."/>
            <person name="Liew Y.J."/>
            <person name="Baumgarten S."/>
            <person name="Simakov O."/>
            <person name="Wilson M."/>
            <person name="Piel J."/>
            <person name="Ashoor H."/>
            <person name="Bougouffa S."/>
            <person name="Bajic V.B."/>
            <person name="Ryu T."/>
            <person name="Ravasi T."/>
            <person name="Bayer T."/>
            <person name="Micklem G."/>
            <person name="Kim H."/>
            <person name="Bhak J."/>
            <person name="Lajeunesse T.C."/>
            <person name="Voolstra C.R."/>
        </authorList>
    </citation>
    <scope>NUCLEOTIDE SEQUENCE [LARGE SCALE GENOMIC DNA]</scope>
    <source>
        <strain evidence="1 2">CCMP2467</strain>
    </source>
</reference>
<name>A0A1Q9DMH9_SYMMI</name>
<proteinExistence type="predicted"/>
<comment type="caution">
    <text evidence="1">The sequence shown here is derived from an EMBL/GenBank/DDBJ whole genome shotgun (WGS) entry which is preliminary data.</text>
</comment>
<accession>A0A1Q9DMH9</accession>